<dbReference type="EMBL" id="JADEYR010000010">
    <property type="protein sequence ID" value="MBE9404497.1"/>
    <property type="molecule type" value="Genomic_DNA"/>
</dbReference>
<reference evidence="1 2" key="1">
    <citation type="submission" date="2020-10" db="EMBL/GenBank/DDBJ databases">
        <title>Draft genome and description of Brachybacterium epidermidis sp nov.</title>
        <authorList>
            <person name="Boxberger M."/>
            <person name="La Scola B."/>
        </authorList>
    </citation>
    <scope>NUCLEOTIDE SEQUENCE [LARGE SCALE GENOMIC DNA]</scope>
    <source>
        <strain evidence="1 2">Marseille-Q2903</strain>
    </source>
</reference>
<evidence type="ECO:0000313" key="1">
    <source>
        <dbReference type="EMBL" id="MBE9404497.1"/>
    </source>
</evidence>
<proteinExistence type="predicted"/>
<gene>
    <name evidence="1" type="ORF">IOE58_10005</name>
</gene>
<protein>
    <submittedName>
        <fullName evidence="1">Uncharacterized protein</fullName>
    </submittedName>
</protein>
<comment type="caution">
    <text evidence="1">The sequence shown here is derived from an EMBL/GenBank/DDBJ whole genome shotgun (WGS) entry which is preliminary data.</text>
</comment>
<keyword evidence="2" id="KW-1185">Reference proteome</keyword>
<accession>A0ABR9W223</accession>
<name>A0ABR9W223_9MICO</name>
<evidence type="ECO:0000313" key="2">
    <source>
        <dbReference type="Proteomes" id="UP000644727"/>
    </source>
</evidence>
<dbReference type="Proteomes" id="UP000644727">
    <property type="component" value="Unassembled WGS sequence"/>
</dbReference>
<sequence length="63" mass="6760">MLDALPAYVLILKTGHGRISRRVYLTLDAAAKAAQRAEARGHAASLEFVRLIPTSTLENGGAR</sequence>
<organism evidence="1 2">
    <name type="scientific">Brachybacterium epidermidis</name>
    <dbReference type="NCBI Taxonomy" id="2781983"/>
    <lineage>
        <taxon>Bacteria</taxon>
        <taxon>Bacillati</taxon>
        <taxon>Actinomycetota</taxon>
        <taxon>Actinomycetes</taxon>
        <taxon>Micrococcales</taxon>
        <taxon>Dermabacteraceae</taxon>
        <taxon>Brachybacterium</taxon>
    </lineage>
</organism>
<dbReference type="RefSeq" id="WP_193866241.1">
    <property type="nucleotide sequence ID" value="NZ_JADEYR010000010.1"/>
</dbReference>